<keyword evidence="1" id="KW-0732">Signal</keyword>
<keyword evidence="3" id="KW-1185">Reference proteome</keyword>
<feature type="signal peptide" evidence="1">
    <location>
        <begin position="1"/>
        <end position="17"/>
    </location>
</feature>
<evidence type="ECO:0000256" key="1">
    <source>
        <dbReference type="SAM" id="SignalP"/>
    </source>
</evidence>
<dbReference type="Proteomes" id="UP000671852">
    <property type="component" value="Chromosome"/>
</dbReference>
<sequence>MLKIIFLLLAFFIFSSASDYTRSNSASASALKGLDCEFEDCSEPEPKVIVKEKVILKEKVVYRDRPVEVIKEKVVYKDRPVETVQKVVEVSDNVVAGRTYNKAFFDVHTNTQAPMLDYITYGSRTSFNIQQYVDTISKIKENGTHIYIHGKIEVPSSITTSQVYIDSGKKYFNSYSSTWIKEIFYNDAKTRQNSDYFLVDVKKDNNGNKYVDYKIHILLRVPTSVGEGNKDWTPNYYFFKMAPKVRGFKNKFVKATPYIIEE</sequence>
<dbReference type="KEGG" id="saqt:GJV85_03160"/>
<proteinExistence type="predicted"/>
<evidence type="ECO:0000313" key="3">
    <source>
        <dbReference type="Proteomes" id="UP000671852"/>
    </source>
</evidence>
<reference evidence="2" key="2">
    <citation type="submission" date="2021-04" db="EMBL/GenBank/DDBJ databases">
        <title>Isolation and characterization of a novel species of the genus Sulfurimonas.</title>
        <authorList>
            <person name="Fukui M."/>
        </authorList>
    </citation>
    <scope>NUCLEOTIDE SEQUENCE</scope>
    <source>
        <strain evidence="2">H1576</strain>
    </source>
</reference>
<protein>
    <recommendedName>
        <fullName evidence="4">Fam-a protein</fullName>
    </recommendedName>
</protein>
<organism evidence="2 3">
    <name type="scientific">Sulfurimonas aquatica</name>
    <dbReference type="NCBI Taxonomy" id="2672570"/>
    <lineage>
        <taxon>Bacteria</taxon>
        <taxon>Pseudomonadati</taxon>
        <taxon>Campylobacterota</taxon>
        <taxon>Epsilonproteobacteria</taxon>
        <taxon>Campylobacterales</taxon>
        <taxon>Sulfurimonadaceae</taxon>
        <taxon>Sulfurimonas</taxon>
    </lineage>
</organism>
<reference evidence="2" key="1">
    <citation type="submission" date="2019-11" db="EMBL/GenBank/DDBJ databases">
        <authorList>
            <person name="Kojima H."/>
        </authorList>
    </citation>
    <scope>NUCLEOTIDE SEQUENCE</scope>
    <source>
        <strain evidence="2">H1576</strain>
    </source>
</reference>
<name>A0A975GC16_9BACT</name>
<evidence type="ECO:0000313" key="2">
    <source>
        <dbReference type="EMBL" id="QSZ41150.1"/>
    </source>
</evidence>
<dbReference type="RefSeq" id="WP_207562422.1">
    <property type="nucleotide sequence ID" value="NZ_CP046072.1"/>
</dbReference>
<dbReference type="EMBL" id="CP046072">
    <property type="protein sequence ID" value="QSZ41150.1"/>
    <property type="molecule type" value="Genomic_DNA"/>
</dbReference>
<feature type="chain" id="PRO_5036849166" description="Fam-a protein" evidence="1">
    <location>
        <begin position="18"/>
        <end position="262"/>
    </location>
</feature>
<accession>A0A975GC16</accession>
<evidence type="ECO:0008006" key="4">
    <source>
        <dbReference type="Google" id="ProtNLM"/>
    </source>
</evidence>
<gene>
    <name evidence="2" type="ORF">GJV85_03160</name>
</gene>
<dbReference type="AlphaFoldDB" id="A0A975GC16"/>